<dbReference type="AlphaFoldDB" id="A0A8T3A3M3"/>
<dbReference type="Proteomes" id="UP000829196">
    <property type="component" value="Unassembled WGS sequence"/>
</dbReference>
<dbReference type="EMBL" id="JAGYWB010000019">
    <property type="protein sequence ID" value="KAI0488801.1"/>
    <property type="molecule type" value="Genomic_DNA"/>
</dbReference>
<dbReference type="OrthoDB" id="1435641at2759"/>
<evidence type="ECO:0000313" key="1">
    <source>
        <dbReference type="EMBL" id="KAI0488801.1"/>
    </source>
</evidence>
<proteinExistence type="predicted"/>
<evidence type="ECO:0008006" key="3">
    <source>
        <dbReference type="Google" id="ProtNLM"/>
    </source>
</evidence>
<accession>A0A8T3A3M3</accession>
<keyword evidence="2" id="KW-1185">Reference proteome</keyword>
<protein>
    <recommendedName>
        <fullName evidence="3">Reverse transcriptase domain-containing protein</fullName>
    </recommendedName>
</protein>
<comment type="caution">
    <text evidence="1">The sequence shown here is derived from an EMBL/GenBank/DDBJ whole genome shotgun (WGS) entry which is preliminary data.</text>
</comment>
<gene>
    <name evidence="1" type="ORF">KFK09_028640</name>
</gene>
<sequence>MDAFSYLFDNMEEGSSFQLVYINGFKISHLLYMDDVLVFGKATQSNYQVSNDILLSFATSSDLKVNPDKNYIIMQANSPYSKEICDTLHIQNLYMTFTYLGIPISIKICLISQFSPLLDIITN</sequence>
<organism evidence="1 2">
    <name type="scientific">Dendrobium nobile</name>
    <name type="common">Orchid</name>
    <dbReference type="NCBI Taxonomy" id="94219"/>
    <lineage>
        <taxon>Eukaryota</taxon>
        <taxon>Viridiplantae</taxon>
        <taxon>Streptophyta</taxon>
        <taxon>Embryophyta</taxon>
        <taxon>Tracheophyta</taxon>
        <taxon>Spermatophyta</taxon>
        <taxon>Magnoliopsida</taxon>
        <taxon>Liliopsida</taxon>
        <taxon>Asparagales</taxon>
        <taxon>Orchidaceae</taxon>
        <taxon>Epidendroideae</taxon>
        <taxon>Malaxideae</taxon>
        <taxon>Dendrobiinae</taxon>
        <taxon>Dendrobium</taxon>
    </lineage>
</organism>
<name>A0A8T3A3M3_DENNO</name>
<evidence type="ECO:0000313" key="2">
    <source>
        <dbReference type="Proteomes" id="UP000829196"/>
    </source>
</evidence>
<reference evidence="1" key="1">
    <citation type="journal article" date="2022" name="Front. Genet.">
        <title>Chromosome-Scale Assembly of the Dendrobium nobile Genome Provides Insights Into the Molecular Mechanism of the Biosynthesis of the Medicinal Active Ingredient of Dendrobium.</title>
        <authorList>
            <person name="Xu Q."/>
            <person name="Niu S.-C."/>
            <person name="Li K.-L."/>
            <person name="Zheng P.-J."/>
            <person name="Zhang X.-J."/>
            <person name="Jia Y."/>
            <person name="Liu Y."/>
            <person name="Niu Y.-X."/>
            <person name="Yu L.-H."/>
            <person name="Chen D.-F."/>
            <person name="Zhang G.-Q."/>
        </authorList>
    </citation>
    <scope>NUCLEOTIDE SEQUENCE</scope>
    <source>
        <tissue evidence="1">Leaf</tissue>
    </source>
</reference>